<dbReference type="Pfam" id="PF17919">
    <property type="entry name" value="RT_RNaseH_2"/>
    <property type="match status" value="1"/>
</dbReference>
<dbReference type="Pfam" id="PF13456">
    <property type="entry name" value="RVT_3"/>
    <property type="match status" value="1"/>
</dbReference>
<feature type="compositionally biased region" description="Basic residues" evidence="1">
    <location>
        <begin position="162"/>
        <end position="173"/>
    </location>
</feature>
<accession>A0A699GYD7</accession>
<keyword evidence="3" id="KW-0808">Transferase</keyword>
<dbReference type="PANTHER" id="PTHR48475:SF2">
    <property type="entry name" value="RIBONUCLEASE H"/>
    <property type="match status" value="1"/>
</dbReference>
<dbReference type="GO" id="GO:0015074">
    <property type="term" value="P:DNA integration"/>
    <property type="evidence" value="ECO:0007669"/>
    <property type="project" value="InterPro"/>
</dbReference>
<dbReference type="PANTHER" id="PTHR48475">
    <property type="entry name" value="RIBONUCLEASE H"/>
    <property type="match status" value="1"/>
</dbReference>
<comment type="caution">
    <text evidence="3">The sequence shown here is derived from an EMBL/GenBank/DDBJ whole genome shotgun (WGS) entry which is preliminary data.</text>
</comment>
<organism evidence="3">
    <name type="scientific">Tanacetum cinerariifolium</name>
    <name type="common">Dalmatian daisy</name>
    <name type="synonym">Chrysanthemum cinerariifolium</name>
    <dbReference type="NCBI Taxonomy" id="118510"/>
    <lineage>
        <taxon>Eukaryota</taxon>
        <taxon>Viridiplantae</taxon>
        <taxon>Streptophyta</taxon>
        <taxon>Embryophyta</taxon>
        <taxon>Tracheophyta</taxon>
        <taxon>Spermatophyta</taxon>
        <taxon>Magnoliopsida</taxon>
        <taxon>eudicotyledons</taxon>
        <taxon>Gunneridae</taxon>
        <taxon>Pentapetalae</taxon>
        <taxon>asterids</taxon>
        <taxon>campanulids</taxon>
        <taxon>Asterales</taxon>
        <taxon>Asteraceae</taxon>
        <taxon>Asteroideae</taxon>
        <taxon>Anthemideae</taxon>
        <taxon>Anthemidinae</taxon>
        <taxon>Tanacetum</taxon>
    </lineage>
</organism>
<dbReference type="EMBL" id="BKCJ010070284">
    <property type="protein sequence ID" value="GEW70946.1"/>
    <property type="molecule type" value="Genomic_DNA"/>
</dbReference>
<dbReference type="InterPro" id="IPR041577">
    <property type="entry name" value="RT_RNaseH_2"/>
</dbReference>
<dbReference type="Gene3D" id="1.10.340.70">
    <property type="match status" value="1"/>
</dbReference>
<proteinExistence type="predicted"/>
<dbReference type="InterPro" id="IPR001584">
    <property type="entry name" value="Integrase_cat-core"/>
</dbReference>
<dbReference type="GO" id="GO:0003676">
    <property type="term" value="F:nucleic acid binding"/>
    <property type="evidence" value="ECO:0007669"/>
    <property type="project" value="InterPro"/>
</dbReference>
<feature type="compositionally biased region" description="Basic and acidic residues" evidence="1">
    <location>
        <begin position="151"/>
        <end position="161"/>
    </location>
</feature>
<evidence type="ECO:0000259" key="2">
    <source>
        <dbReference type="PROSITE" id="PS50994"/>
    </source>
</evidence>
<feature type="domain" description="Integrase catalytic" evidence="2">
    <location>
        <begin position="548"/>
        <end position="757"/>
    </location>
</feature>
<dbReference type="PROSITE" id="PS50994">
    <property type="entry name" value="INTEGRASE"/>
    <property type="match status" value="1"/>
</dbReference>
<dbReference type="InterPro" id="IPR036397">
    <property type="entry name" value="RNaseH_sf"/>
</dbReference>
<dbReference type="Pfam" id="PF17921">
    <property type="entry name" value="Integrase_H2C2"/>
    <property type="match status" value="1"/>
</dbReference>
<keyword evidence="3" id="KW-0695">RNA-directed DNA polymerase</keyword>
<dbReference type="InterPro" id="IPR002156">
    <property type="entry name" value="RNaseH_domain"/>
</dbReference>
<dbReference type="Gene3D" id="3.30.420.10">
    <property type="entry name" value="Ribonuclease H-like superfamily/Ribonuclease H"/>
    <property type="match status" value="2"/>
</dbReference>
<name>A0A699GYD7_TANCI</name>
<dbReference type="InterPro" id="IPR043502">
    <property type="entry name" value="DNA/RNA_pol_sf"/>
</dbReference>
<gene>
    <name evidence="3" type="ORF">Tci_242922</name>
</gene>
<keyword evidence="3" id="KW-0548">Nucleotidyltransferase</keyword>
<evidence type="ECO:0000256" key="1">
    <source>
        <dbReference type="SAM" id="MobiDB-lite"/>
    </source>
</evidence>
<feature type="region of interest" description="Disordered" evidence="1">
    <location>
        <begin position="1"/>
        <end position="28"/>
    </location>
</feature>
<feature type="compositionally biased region" description="Basic and acidic residues" evidence="1">
    <location>
        <begin position="86"/>
        <end position="97"/>
    </location>
</feature>
<protein>
    <submittedName>
        <fullName evidence="3">Reverse transcriptase domain-containing protein</fullName>
    </submittedName>
</protein>
<reference evidence="3" key="1">
    <citation type="journal article" date="2019" name="Sci. Rep.">
        <title>Draft genome of Tanacetum cinerariifolium, the natural source of mosquito coil.</title>
        <authorList>
            <person name="Yamashiro T."/>
            <person name="Shiraishi A."/>
            <person name="Satake H."/>
            <person name="Nakayama K."/>
        </authorList>
    </citation>
    <scope>NUCLEOTIDE SEQUENCE</scope>
</reference>
<dbReference type="InterPro" id="IPR041588">
    <property type="entry name" value="Integrase_H2C2"/>
</dbReference>
<dbReference type="SUPFAM" id="SSF53098">
    <property type="entry name" value="Ribonuclease H-like"/>
    <property type="match status" value="2"/>
</dbReference>
<dbReference type="AlphaFoldDB" id="A0A699GYD7"/>
<dbReference type="CDD" id="cd09279">
    <property type="entry name" value="RNase_HI_like"/>
    <property type="match status" value="1"/>
</dbReference>
<sequence>MSTNEQTPISQPTFAVKNTLGKEQDMQDLDKPAFDAALREYCDRLPLTFTNHSRESAPREGTSSRRRSLKERLGSRHVCSMSGTPEPRRSHSESPRKRDPKRKTMFKRLEKGVFHRLGDKGKSTSAYSNDSRRRSYHSSRRNTESCYQSSRSRETEFASEKHHNKIASSRRTKALSESEETAFKQMKTLIEELTMLTAPKEKEESAIYLAATKEFVSAVLMTKRDGKQMPIYFVSRALQGSEINYTSMEKLILALVSASKRLKRYFQAHTVVVITDQPIKQMMSSLKVAGRLLKWRFELEGHDIHYRPRTSVKGQILADFIVEHGSSCIDGFKASLIIMNPEAMEFTYALRFRFHATNNEAEYKALIAGLRIAEQIGVRNLQVNVDSKLVANQINGTYVAKEPSMIKYLENVKNLANTFKEFSIKQVPKGENKKVDALSKMASTSYTHLSKHVLIEELKEKLIDKKEVLAIVEKEGHTWMTSIYEYLTKEILPEEKRKERAIRRNEGRYVVTNEILYKRSFLGPWLRCVRPLQANYVLREIHKGSCSMHADPRSVVAKALRSGYYWPTMHADARKLIRECNSSRPLPEGPGKVKFLIVAIDYFTKWIKAKPMATITGAQIKKIVWDNITCRFNLPGEIISDNEKQFRDNLFKDWCEKLCICQCFASVKNPQANDLVERENKSFGEGIKACNGETPFSLMYGTKAVIPVEISMITLRTAKVDVIKYDEALEINLDLLEKKKEQATIQEAKSKAMIEKYYNARVRNTSFNLRNLVYRNNKASHAKEGGKLGPKWEGPYEVTKALRKGAYKLEDCNESILPRT</sequence>
<dbReference type="InterPro" id="IPR012337">
    <property type="entry name" value="RNaseH-like_sf"/>
</dbReference>
<dbReference type="GO" id="GO:0004523">
    <property type="term" value="F:RNA-DNA hybrid ribonuclease activity"/>
    <property type="evidence" value="ECO:0007669"/>
    <property type="project" value="InterPro"/>
</dbReference>
<feature type="region of interest" description="Disordered" evidence="1">
    <location>
        <begin position="52"/>
        <end position="178"/>
    </location>
</feature>
<evidence type="ECO:0000313" key="3">
    <source>
        <dbReference type="EMBL" id="GEW70946.1"/>
    </source>
</evidence>
<feature type="compositionally biased region" description="Polar residues" evidence="1">
    <location>
        <begin position="1"/>
        <end position="13"/>
    </location>
</feature>
<feature type="compositionally biased region" description="Basic and acidic residues" evidence="1">
    <location>
        <begin position="107"/>
        <end position="122"/>
    </location>
</feature>
<dbReference type="GO" id="GO:0003964">
    <property type="term" value="F:RNA-directed DNA polymerase activity"/>
    <property type="evidence" value="ECO:0007669"/>
    <property type="project" value="UniProtKB-KW"/>
</dbReference>
<dbReference type="SUPFAM" id="SSF56672">
    <property type="entry name" value="DNA/RNA polymerases"/>
    <property type="match status" value="1"/>
</dbReference>